<comment type="similarity">
    <text evidence="1">Belongs to the SMP-30/CGR1 family.</text>
</comment>
<dbReference type="GO" id="GO:0019853">
    <property type="term" value="P:L-ascorbic acid biosynthetic process"/>
    <property type="evidence" value="ECO:0007669"/>
    <property type="project" value="TreeGrafter"/>
</dbReference>
<dbReference type="PANTHER" id="PTHR10907:SF47">
    <property type="entry name" value="REGUCALCIN"/>
    <property type="match status" value="1"/>
</dbReference>
<dbReference type="RefSeq" id="WP_147101227.1">
    <property type="nucleotide sequence ID" value="NZ_JBHUFH010000032.1"/>
</dbReference>
<protein>
    <submittedName>
        <fullName evidence="5">SMP-30/gluconolactonase/LRE family protein</fullName>
    </submittedName>
</protein>
<dbReference type="GO" id="GO:0005509">
    <property type="term" value="F:calcium ion binding"/>
    <property type="evidence" value="ECO:0007669"/>
    <property type="project" value="TreeGrafter"/>
</dbReference>
<dbReference type="OrthoDB" id="2633250at2"/>
<sequence length="280" mass="30928">MKVFDDRPCELGEGAIWHPERGQFFWFDILGRRLLSRDASGPLEWRLDRMSSAAGWVDRDRFLIADETGLLLFDLRDESLRPLVAIEADDTATRSNDGRADRQGGFWIGTMGKGGEPDRGAIYRYYRGELRRLIAPISIPNAICFSPDGTTAYFADTAISRVWTWRLDADGWPVGEPALFLDLTDAGLSPDGAVIDSAGAFCVACWGAGKVVRFSRRGERLDEMPVGGAHSSCPSYGGSDLRDVLVTTALQDIRQPDRFQGLTFITRASVPGLPEPRVLL</sequence>
<comment type="cofactor">
    <cofactor evidence="3">
        <name>Zn(2+)</name>
        <dbReference type="ChEBI" id="CHEBI:29105"/>
    </cofactor>
    <text evidence="3">Binds 1 divalent metal cation per subunit.</text>
</comment>
<feature type="binding site" evidence="3">
    <location>
        <position position="191"/>
    </location>
    <ligand>
        <name>a divalent metal cation</name>
        <dbReference type="ChEBI" id="CHEBI:60240"/>
    </ligand>
</feature>
<dbReference type="PRINTS" id="PR01790">
    <property type="entry name" value="SMP30FAMILY"/>
</dbReference>
<feature type="domain" description="SMP-30/Gluconolactonase/LRE-like region" evidence="4">
    <location>
        <begin position="11"/>
        <end position="249"/>
    </location>
</feature>
<keyword evidence="6" id="KW-1185">Reference proteome</keyword>
<feature type="binding site" evidence="3">
    <location>
        <position position="94"/>
    </location>
    <ligand>
        <name>substrate</name>
    </ligand>
</feature>
<dbReference type="InterPro" id="IPR011042">
    <property type="entry name" value="6-blade_b-propeller_TolB-like"/>
</dbReference>
<comment type="caution">
    <text evidence="5">The sequence shown here is derived from an EMBL/GenBank/DDBJ whole genome shotgun (WGS) entry which is preliminary data.</text>
</comment>
<keyword evidence="3" id="KW-0479">Metal-binding</keyword>
<dbReference type="InterPro" id="IPR013658">
    <property type="entry name" value="SGL"/>
</dbReference>
<dbReference type="Pfam" id="PF08450">
    <property type="entry name" value="SGL"/>
    <property type="match status" value="1"/>
</dbReference>
<reference evidence="5 6" key="1">
    <citation type="submission" date="2019-08" db="EMBL/GenBank/DDBJ databases">
        <authorList>
            <person name="Ye J."/>
        </authorList>
    </citation>
    <scope>NUCLEOTIDE SEQUENCE [LARGE SCALE GENOMIC DNA]</scope>
    <source>
        <strain evidence="5 6">TK008</strain>
    </source>
</reference>
<dbReference type="SUPFAM" id="SSF63829">
    <property type="entry name" value="Calcium-dependent phosphotriesterase"/>
    <property type="match status" value="1"/>
</dbReference>
<dbReference type="EMBL" id="VOPL01000014">
    <property type="protein sequence ID" value="TXB64064.1"/>
    <property type="molecule type" value="Genomic_DNA"/>
</dbReference>
<evidence type="ECO:0000256" key="3">
    <source>
        <dbReference type="PIRSR" id="PIRSR605511-2"/>
    </source>
</evidence>
<dbReference type="PANTHER" id="PTHR10907">
    <property type="entry name" value="REGUCALCIN"/>
    <property type="match status" value="1"/>
</dbReference>
<keyword evidence="3" id="KW-0862">Zinc</keyword>
<dbReference type="Gene3D" id="2.120.10.30">
    <property type="entry name" value="TolB, C-terminal domain"/>
    <property type="match status" value="1"/>
</dbReference>
<evidence type="ECO:0000256" key="1">
    <source>
        <dbReference type="ARBA" id="ARBA00008853"/>
    </source>
</evidence>
<organism evidence="5 6">
    <name type="scientific">Paracoccus aurantiacus</name>
    <dbReference type="NCBI Taxonomy" id="2599412"/>
    <lineage>
        <taxon>Bacteria</taxon>
        <taxon>Pseudomonadati</taxon>
        <taxon>Pseudomonadota</taxon>
        <taxon>Alphaproteobacteria</taxon>
        <taxon>Rhodobacterales</taxon>
        <taxon>Paracoccaceae</taxon>
        <taxon>Paracoccus</taxon>
    </lineage>
</organism>
<feature type="binding site" evidence="3">
    <location>
        <position position="13"/>
    </location>
    <ligand>
        <name>a divalent metal cation</name>
        <dbReference type="ChEBI" id="CHEBI:60240"/>
    </ligand>
</feature>
<accession>A0A5C6RQ22</accession>
<evidence type="ECO:0000256" key="2">
    <source>
        <dbReference type="PIRSR" id="PIRSR605511-1"/>
    </source>
</evidence>
<feature type="active site" description="Proton donor/acceptor" evidence="2">
    <location>
        <position position="191"/>
    </location>
</feature>
<name>A0A5C6RQ22_9RHOB</name>
<dbReference type="AlphaFoldDB" id="A0A5C6RQ22"/>
<proteinExistence type="inferred from homology"/>
<dbReference type="InterPro" id="IPR005511">
    <property type="entry name" value="SMP-30"/>
</dbReference>
<dbReference type="Proteomes" id="UP000321562">
    <property type="component" value="Unassembled WGS sequence"/>
</dbReference>
<dbReference type="GO" id="GO:0004341">
    <property type="term" value="F:gluconolactonase activity"/>
    <property type="evidence" value="ECO:0007669"/>
    <property type="project" value="TreeGrafter"/>
</dbReference>
<gene>
    <name evidence="5" type="ORF">FQV27_17985</name>
</gene>
<feature type="binding site" evidence="3">
    <location>
        <position position="141"/>
    </location>
    <ligand>
        <name>a divalent metal cation</name>
        <dbReference type="ChEBI" id="CHEBI:60240"/>
    </ligand>
</feature>
<evidence type="ECO:0000259" key="4">
    <source>
        <dbReference type="Pfam" id="PF08450"/>
    </source>
</evidence>
<evidence type="ECO:0000313" key="5">
    <source>
        <dbReference type="EMBL" id="TXB64064.1"/>
    </source>
</evidence>
<feature type="binding site" evidence="3">
    <location>
        <position position="96"/>
    </location>
    <ligand>
        <name>substrate</name>
    </ligand>
</feature>
<evidence type="ECO:0000313" key="6">
    <source>
        <dbReference type="Proteomes" id="UP000321562"/>
    </source>
</evidence>